<comment type="caution">
    <text evidence="1">The sequence shown here is derived from an EMBL/GenBank/DDBJ whole genome shotgun (WGS) entry which is preliminary data.</text>
</comment>
<dbReference type="RefSeq" id="XP_043010279.1">
    <property type="nucleotide sequence ID" value="XM_043152193.1"/>
</dbReference>
<dbReference type="OrthoDB" id="3247418at2759"/>
<name>A0A9P7S1R3_9AGAR</name>
<gene>
    <name evidence="1" type="ORF">E1B28_007451</name>
</gene>
<sequence length="208" mass="23852">MALFQATIICCKHLTTHSCAEDFRHYITTWVESLRTIYPHTRERVPRTNIHGAGHVYDFLVSFGPVSSWWCFPFERLIGTLQKVNTNDHIGGIAEATMMKTMAQTANVRHWLRRPDCPEAIRQLKQLFDKCFIPANTMQEQKPLQELKSTCRAYANHDGVNFSPHQTHEGNTCIIYKHKSAVITMAGQIQWIQNIPRPGGGQDVRLHV</sequence>
<organism evidence="1 2">
    <name type="scientific">Marasmius oreades</name>
    <name type="common">fairy-ring Marasmius</name>
    <dbReference type="NCBI Taxonomy" id="181124"/>
    <lineage>
        <taxon>Eukaryota</taxon>
        <taxon>Fungi</taxon>
        <taxon>Dikarya</taxon>
        <taxon>Basidiomycota</taxon>
        <taxon>Agaricomycotina</taxon>
        <taxon>Agaricomycetes</taxon>
        <taxon>Agaricomycetidae</taxon>
        <taxon>Agaricales</taxon>
        <taxon>Marasmiineae</taxon>
        <taxon>Marasmiaceae</taxon>
        <taxon>Marasmius</taxon>
    </lineage>
</organism>
<reference evidence="1" key="1">
    <citation type="journal article" date="2021" name="Genome Biol. Evol.">
        <title>The assembled and annotated genome of the fairy-ring fungus Marasmius oreades.</title>
        <authorList>
            <person name="Hiltunen M."/>
            <person name="Ament-Velasquez S.L."/>
            <person name="Johannesson H."/>
        </authorList>
    </citation>
    <scope>NUCLEOTIDE SEQUENCE</scope>
    <source>
        <strain evidence="1">03SP1</strain>
    </source>
</reference>
<dbReference type="EMBL" id="CM032184">
    <property type="protein sequence ID" value="KAG7093809.1"/>
    <property type="molecule type" value="Genomic_DNA"/>
</dbReference>
<accession>A0A9P7S1R3</accession>
<evidence type="ECO:0000313" key="2">
    <source>
        <dbReference type="Proteomes" id="UP001049176"/>
    </source>
</evidence>
<proteinExistence type="predicted"/>
<dbReference type="AlphaFoldDB" id="A0A9P7S1R3"/>
<dbReference type="GeneID" id="66076527"/>
<dbReference type="KEGG" id="more:E1B28_007451"/>
<evidence type="ECO:0000313" key="1">
    <source>
        <dbReference type="EMBL" id="KAG7093809.1"/>
    </source>
</evidence>
<dbReference type="Proteomes" id="UP001049176">
    <property type="component" value="Chromosome 4"/>
</dbReference>
<keyword evidence="2" id="KW-1185">Reference proteome</keyword>
<protein>
    <submittedName>
        <fullName evidence="1">Uncharacterized protein</fullName>
    </submittedName>
</protein>